<protein>
    <submittedName>
        <fullName evidence="1">Uncharacterized protein</fullName>
    </submittedName>
</protein>
<sequence length="84" mass="9981">MMTWPEYKRMLDEERKHKNQEKKHNDDYDFIMPLMAGYMAANAFNNSHHDSHNDYSDSSYDSDCSSSYDSSNDCMIMDTLFDIF</sequence>
<reference evidence="1" key="1">
    <citation type="journal article" date="2021" name="Proc. Natl. Acad. Sci. U.S.A.">
        <title>A Catalog of Tens of Thousands of Viruses from Human Metagenomes Reveals Hidden Associations with Chronic Diseases.</title>
        <authorList>
            <person name="Tisza M.J."/>
            <person name="Buck C.B."/>
        </authorList>
    </citation>
    <scope>NUCLEOTIDE SEQUENCE</scope>
    <source>
        <strain evidence="1">CtQQg4</strain>
    </source>
</reference>
<evidence type="ECO:0000313" key="1">
    <source>
        <dbReference type="EMBL" id="DAF59391.1"/>
    </source>
</evidence>
<accession>A0A8S5T8T8</accession>
<proteinExistence type="predicted"/>
<dbReference type="InterPro" id="IPR009576">
    <property type="entry name" value="Biofilm_formation_YgiB"/>
</dbReference>
<organism evidence="1">
    <name type="scientific">Myoviridae sp. ctQQg4</name>
    <dbReference type="NCBI Taxonomy" id="2827686"/>
    <lineage>
        <taxon>Viruses</taxon>
        <taxon>Duplodnaviria</taxon>
        <taxon>Heunggongvirae</taxon>
        <taxon>Uroviricota</taxon>
        <taxon>Caudoviricetes</taxon>
    </lineage>
</organism>
<dbReference type="EMBL" id="BK032769">
    <property type="protein sequence ID" value="DAF59391.1"/>
    <property type="molecule type" value="Genomic_DNA"/>
</dbReference>
<dbReference type="Pfam" id="PF06693">
    <property type="entry name" value="DUF1190"/>
    <property type="match status" value="1"/>
</dbReference>
<name>A0A8S5T8T8_9CAUD</name>